<sequence>MRSSPSPVVRRRPIERVLHRHPRSAREHPRLTDMTVSTEQGRRGRSPRSSGRSAIAQVAALGLFVVAIAAAALAGLPTFSAVDSEAAPREGQKALQTPTFEPSPPPAEPQEPNLVLMIIGIVLLAVAVTLVLIAIIRLARRLLAALRDRMRALPEAAETEVETATAPSPEEPLDATAVQRGIAVALSSIAAHRDPGDAIVTAWLGLEETASDAGAGRGRSETPAEFTVRILTRRPGIDEPARILLRLYEQVRFGSTPADERMRREAERALAAIERGWR</sequence>
<dbReference type="EMBL" id="CP043732">
    <property type="protein sequence ID" value="QMU98426.1"/>
    <property type="molecule type" value="Genomic_DNA"/>
</dbReference>
<evidence type="ECO:0000313" key="5">
    <source>
        <dbReference type="Proteomes" id="UP000515708"/>
    </source>
</evidence>
<dbReference type="AlphaFoldDB" id="A0A7D8ALE3"/>
<dbReference type="InterPro" id="IPR025403">
    <property type="entry name" value="TgpA-like_C"/>
</dbReference>
<evidence type="ECO:0000313" key="4">
    <source>
        <dbReference type="EMBL" id="QMU98426.1"/>
    </source>
</evidence>
<feature type="region of interest" description="Disordered" evidence="1">
    <location>
        <begin position="1"/>
        <end position="51"/>
    </location>
</feature>
<accession>A0A7D8ALE3</accession>
<keyword evidence="2" id="KW-0812">Transmembrane</keyword>
<proteinExistence type="predicted"/>
<reference evidence="4 5" key="1">
    <citation type="journal article" date="2020" name="Front. Microbiol.">
        <title>Design of Bacterial Strain-Specific qPCR Assays Using NGS Data and Publicly Available Resources and Its Application to Track Biocontrol Strains.</title>
        <authorList>
            <person name="Hernandez I."/>
            <person name="Sant C."/>
            <person name="Martinez R."/>
            <person name="Fernandez C."/>
        </authorList>
    </citation>
    <scope>NUCLEOTIDE SEQUENCE [LARGE SCALE GENOMIC DNA]</scope>
    <source>
        <strain evidence="4 5">B24</strain>
    </source>
</reference>
<organism evidence="4 5">
    <name type="scientific">Microbacterium esteraromaticum</name>
    <dbReference type="NCBI Taxonomy" id="57043"/>
    <lineage>
        <taxon>Bacteria</taxon>
        <taxon>Bacillati</taxon>
        <taxon>Actinomycetota</taxon>
        <taxon>Actinomycetes</taxon>
        <taxon>Micrococcales</taxon>
        <taxon>Microbacteriaceae</taxon>
        <taxon>Microbacterium</taxon>
    </lineage>
</organism>
<evidence type="ECO:0000256" key="2">
    <source>
        <dbReference type="SAM" id="Phobius"/>
    </source>
</evidence>
<evidence type="ECO:0000259" key="3">
    <source>
        <dbReference type="Pfam" id="PF13559"/>
    </source>
</evidence>
<name>A0A7D8ALE3_9MICO</name>
<gene>
    <name evidence="4" type="ORF">FVO59_15490</name>
</gene>
<feature type="transmembrane region" description="Helical" evidence="2">
    <location>
        <begin position="54"/>
        <end position="76"/>
    </location>
</feature>
<dbReference type="Proteomes" id="UP000515708">
    <property type="component" value="Chromosome"/>
</dbReference>
<protein>
    <submittedName>
        <fullName evidence="4">DUF4129 domain-containing protein</fullName>
    </submittedName>
</protein>
<keyword evidence="2" id="KW-0472">Membrane</keyword>
<dbReference type="Pfam" id="PF13559">
    <property type="entry name" value="DUF4129"/>
    <property type="match status" value="1"/>
</dbReference>
<keyword evidence="2" id="KW-1133">Transmembrane helix</keyword>
<evidence type="ECO:0000256" key="1">
    <source>
        <dbReference type="SAM" id="MobiDB-lite"/>
    </source>
</evidence>
<feature type="region of interest" description="Disordered" evidence="1">
    <location>
        <begin position="87"/>
        <end position="108"/>
    </location>
</feature>
<feature type="domain" description="Protein-glutamine gamma-glutamyltransferase-like C-terminal" evidence="3">
    <location>
        <begin position="202"/>
        <end position="270"/>
    </location>
</feature>
<feature type="transmembrane region" description="Helical" evidence="2">
    <location>
        <begin position="114"/>
        <end position="139"/>
    </location>
</feature>